<evidence type="ECO:0000256" key="2">
    <source>
        <dbReference type="ARBA" id="ARBA00023002"/>
    </source>
</evidence>
<evidence type="ECO:0000313" key="4">
    <source>
        <dbReference type="Proteomes" id="UP000027456"/>
    </source>
</evidence>
<dbReference type="PANTHER" id="PTHR24320:SF148">
    <property type="entry name" value="NAD(P)-BINDING ROSSMANN-FOLD SUPERFAMILY PROTEIN"/>
    <property type="match status" value="1"/>
</dbReference>
<dbReference type="GO" id="GO:0016491">
    <property type="term" value="F:oxidoreductase activity"/>
    <property type="evidence" value="ECO:0007669"/>
    <property type="project" value="UniProtKB-KW"/>
</dbReference>
<dbReference type="AlphaFoldDB" id="A0A074SRW1"/>
<accession>A0A074SRW1</accession>
<dbReference type="EMBL" id="AZST01000091">
    <property type="protein sequence ID" value="KEP52712.1"/>
    <property type="molecule type" value="Genomic_DNA"/>
</dbReference>
<keyword evidence="4" id="KW-1185">Reference proteome</keyword>
<evidence type="ECO:0000313" key="3">
    <source>
        <dbReference type="EMBL" id="KEP52712.1"/>
    </source>
</evidence>
<comment type="caution">
    <text evidence="3">The sequence shown here is derived from an EMBL/GenBank/DDBJ whole genome shotgun (WGS) entry which is preliminary data.</text>
</comment>
<dbReference type="SUPFAM" id="SSF51735">
    <property type="entry name" value="NAD(P)-binding Rossmann-fold domains"/>
    <property type="match status" value="1"/>
</dbReference>
<dbReference type="STRING" id="1423351.A0A074SRW1"/>
<evidence type="ECO:0000256" key="1">
    <source>
        <dbReference type="ARBA" id="ARBA00006484"/>
    </source>
</evidence>
<dbReference type="InterPro" id="IPR036291">
    <property type="entry name" value="NAD(P)-bd_dom_sf"/>
</dbReference>
<keyword evidence="2" id="KW-0560">Oxidoreductase</keyword>
<dbReference type="Gene3D" id="3.40.50.720">
    <property type="entry name" value="NAD(P)-binding Rossmann-like Domain"/>
    <property type="match status" value="1"/>
</dbReference>
<dbReference type="Proteomes" id="UP000027456">
    <property type="component" value="Unassembled WGS sequence"/>
</dbReference>
<protein>
    <submittedName>
        <fullName evidence="3">Putative iron reductase</fullName>
    </submittedName>
</protein>
<dbReference type="HOGENOM" id="CLU_1190460_0_0_1"/>
<name>A0A074SRW1_9AGAM</name>
<reference evidence="3 4" key="1">
    <citation type="submission" date="2013-12" db="EMBL/GenBank/DDBJ databases">
        <authorList>
            <person name="Cubeta M."/>
            <person name="Pakala S."/>
            <person name="Fedorova N."/>
            <person name="Thomas E."/>
            <person name="Dean R."/>
            <person name="Jabaji S."/>
            <person name="Neate S."/>
            <person name="Toda T."/>
            <person name="Tavantzis S."/>
            <person name="Vilgalys R."/>
            <person name="Bharathan N."/>
            <person name="Pakala S."/>
            <person name="Losada L.S."/>
            <person name="Zafar N."/>
            <person name="Nierman W."/>
        </authorList>
    </citation>
    <scope>NUCLEOTIDE SEQUENCE [LARGE SCALE GENOMIC DNA]</scope>
    <source>
        <strain evidence="3 4">123E</strain>
    </source>
</reference>
<gene>
    <name evidence="3" type="ORF">V565_041060</name>
</gene>
<dbReference type="OrthoDB" id="9876299at2759"/>
<organism evidence="3 4">
    <name type="scientific">Rhizoctonia solani 123E</name>
    <dbReference type="NCBI Taxonomy" id="1423351"/>
    <lineage>
        <taxon>Eukaryota</taxon>
        <taxon>Fungi</taxon>
        <taxon>Dikarya</taxon>
        <taxon>Basidiomycota</taxon>
        <taxon>Agaricomycotina</taxon>
        <taxon>Agaricomycetes</taxon>
        <taxon>Cantharellales</taxon>
        <taxon>Ceratobasidiaceae</taxon>
        <taxon>Rhizoctonia</taxon>
    </lineage>
</organism>
<proteinExistence type="inferred from homology"/>
<sequence>MYGERIVDSSGIEKTLKVNVLSQGLLLESLWPRIVGPTSGTVCSRVVFVASSLHKKASQQYEVSPSTIDILLDNKPWKPMSVYSISKLRLQYYGQFADVQMHLFKIVDDAFAKVSDSKSRPTAIAVSPGFVPQTGLARESSWLTRQLMTYVMPMFPFTTSLEEGKFCESCFSRGNDNLGAGGKTIAQAMISQNVQSGTYMSPHGEETLAAECLDPTLRAAWHSWLVSNDVRID</sequence>
<dbReference type="PANTHER" id="PTHR24320">
    <property type="entry name" value="RETINOL DEHYDROGENASE"/>
    <property type="match status" value="1"/>
</dbReference>
<comment type="similarity">
    <text evidence="1">Belongs to the short-chain dehydrogenases/reductases (SDR) family.</text>
</comment>